<dbReference type="SUPFAM" id="SSF53474">
    <property type="entry name" value="alpha/beta-Hydrolases"/>
    <property type="match status" value="2"/>
</dbReference>
<evidence type="ECO:0000256" key="5">
    <source>
        <dbReference type="ARBA" id="ARBA00023180"/>
    </source>
</evidence>
<protein>
    <recommendedName>
        <fullName evidence="6">carboxylesterase</fullName>
        <ecNumber evidence="6">3.1.1.1</ecNumber>
    </recommendedName>
</protein>
<evidence type="ECO:0000256" key="1">
    <source>
        <dbReference type="ARBA" id="ARBA00005964"/>
    </source>
</evidence>
<keyword evidence="9" id="KW-1185">Reference proteome</keyword>
<dbReference type="PANTHER" id="PTHR43142:SF1">
    <property type="entry name" value="CARBOXYLIC ESTER HYDROLASE"/>
    <property type="match status" value="1"/>
</dbReference>
<dbReference type="AlphaFoldDB" id="A0A0M4EGQ6"/>
<dbReference type="OrthoDB" id="19653at2759"/>
<sequence>MVGTTSMEAHNLHYSFLENKQLLQGYTMHPEYLLPRTLQERCNSEQQKELSQALVQKLTTGDYHPLAILATHNMLHSQHILINARLAYSQADNYLYRFDFDSVDFNFQRIRICGPNARGCLHADELSYLFKLPATFKLDESRAEYATIWRFVAMFVEFARRSNPNAPLTQPLVDWKPVSRSGGRMCLNINEDLKFIPQPEHANMEFYDQLYKETLYDDSYYGFDGIPYAKPPLGELRFKAPQDVEPWKDVLDCFQPRDMCLQLSSLTKQLEGSEDCLYLNIAAKTLHSKKPLPVMVYVAGGAFVRGDASRRTWSPDYLMREDVIYISIGHRLGAFGLLSFADPALQVPGNAALKDVVLALKWIKANVSRFNGDAENITFFGHSGGSMLVHLLMLSPQAEGLFHKAILMAGFANTMLRLPNMEYRIAKQLGYSGDNKDVEVFDFLNNVDPKLLATVDIWTESERLQYTVLKPYVPCVEPYATASAILRAEPSELQRSAWSNKIPIMVGTTSMEAHNLHYSFLENKQLLQGYTMHPEYLLPRTLQERCNSEQQKELSQALVQKLTTGDYHPLAILATHNMLHSQHILINARLAYSQAVNYLYRFDFDSVDFNFRRIHNYGPNVRGVFHGDEMSYLFKMTATFKLDESRAEYATIWRFVAMFVEFAGGLEAWWIGSLFRDLVAACA</sequence>
<evidence type="ECO:0000313" key="9">
    <source>
        <dbReference type="Proteomes" id="UP000494163"/>
    </source>
</evidence>
<evidence type="ECO:0000256" key="6">
    <source>
        <dbReference type="ARBA" id="ARBA00039155"/>
    </source>
</evidence>
<dbReference type="OMA" id="FTTICRM"/>
<keyword evidence="5" id="KW-0325">Glycoprotein</keyword>
<keyword evidence="4" id="KW-1015">Disulfide bond</keyword>
<gene>
    <name evidence="8" type="ORF">Dbus_chr2Rg2355</name>
</gene>
<dbReference type="EMBL" id="CP012524">
    <property type="protein sequence ID" value="ALC42776.1"/>
    <property type="molecule type" value="Genomic_DNA"/>
</dbReference>
<evidence type="ECO:0000256" key="2">
    <source>
        <dbReference type="ARBA" id="ARBA00022487"/>
    </source>
</evidence>
<dbReference type="Pfam" id="PF00135">
    <property type="entry name" value="COesterase"/>
    <property type="match status" value="2"/>
</dbReference>
<evidence type="ECO:0000313" key="8">
    <source>
        <dbReference type="EMBL" id="ALC42776.1"/>
    </source>
</evidence>
<dbReference type="STRING" id="30019.A0A0M4EGQ6"/>
<dbReference type="InterPro" id="IPR029058">
    <property type="entry name" value="AB_hydrolase_fold"/>
</dbReference>
<keyword evidence="2" id="KW-0719">Serine esterase</keyword>
<accession>A0A0M4EGQ6</accession>
<reference evidence="8 9" key="1">
    <citation type="submission" date="2015-08" db="EMBL/GenBank/DDBJ databases">
        <title>Ancestral chromatin configuration constrains chromatin evolution on differentiating sex chromosomes in Drosophila.</title>
        <authorList>
            <person name="Zhou Q."/>
            <person name="Bachtrog D."/>
        </authorList>
    </citation>
    <scope>NUCLEOTIDE SEQUENCE [LARGE SCALE GENOMIC DNA]</scope>
    <source>
        <tissue evidence="8">Whole larvae</tissue>
    </source>
</reference>
<feature type="domain" description="Carboxylesterase type B" evidence="7">
    <location>
        <begin position="216"/>
        <end position="663"/>
    </location>
</feature>
<evidence type="ECO:0000259" key="7">
    <source>
        <dbReference type="Pfam" id="PF00135"/>
    </source>
</evidence>
<dbReference type="InterPro" id="IPR002018">
    <property type="entry name" value="CarbesteraseB"/>
</dbReference>
<dbReference type="ESTHER" id="drobs-a0a0m4egq6">
    <property type="family name" value="Carb_B_Arthropoda"/>
</dbReference>
<comment type="similarity">
    <text evidence="1">Belongs to the type-B carboxylesterase/lipase family.</text>
</comment>
<name>A0A0M4EGQ6_DROBS</name>
<feature type="domain" description="Carboxylesterase type B" evidence="7">
    <location>
        <begin position="1"/>
        <end position="194"/>
    </location>
</feature>
<evidence type="ECO:0000256" key="4">
    <source>
        <dbReference type="ARBA" id="ARBA00023157"/>
    </source>
</evidence>
<dbReference type="Proteomes" id="UP000494163">
    <property type="component" value="Chromosome 2R"/>
</dbReference>
<proteinExistence type="inferred from homology"/>
<dbReference type="EC" id="3.1.1.1" evidence="6"/>
<dbReference type="Gene3D" id="3.40.50.1820">
    <property type="entry name" value="alpha/beta hydrolase"/>
    <property type="match status" value="2"/>
</dbReference>
<keyword evidence="3" id="KW-0378">Hydrolase</keyword>
<dbReference type="SMR" id="A0A0M4EGQ6"/>
<dbReference type="PANTHER" id="PTHR43142">
    <property type="entry name" value="CARBOXYLIC ESTER HYDROLASE"/>
    <property type="match status" value="1"/>
</dbReference>
<dbReference type="GO" id="GO:0106435">
    <property type="term" value="F:carboxylesterase activity"/>
    <property type="evidence" value="ECO:0007669"/>
    <property type="project" value="UniProtKB-EC"/>
</dbReference>
<evidence type="ECO:0000256" key="3">
    <source>
        <dbReference type="ARBA" id="ARBA00022801"/>
    </source>
</evidence>
<organism evidence="8 9">
    <name type="scientific">Drosophila busckii</name>
    <name type="common">Fruit fly</name>
    <dbReference type="NCBI Taxonomy" id="30019"/>
    <lineage>
        <taxon>Eukaryota</taxon>
        <taxon>Metazoa</taxon>
        <taxon>Ecdysozoa</taxon>
        <taxon>Arthropoda</taxon>
        <taxon>Hexapoda</taxon>
        <taxon>Insecta</taxon>
        <taxon>Pterygota</taxon>
        <taxon>Neoptera</taxon>
        <taxon>Endopterygota</taxon>
        <taxon>Diptera</taxon>
        <taxon>Brachycera</taxon>
        <taxon>Muscomorpha</taxon>
        <taxon>Ephydroidea</taxon>
        <taxon>Drosophilidae</taxon>
        <taxon>Drosophila</taxon>
    </lineage>
</organism>